<name>A0A2P6NC07_9EUKA</name>
<dbReference type="Gene3D" id="3.40.50.1820">
    <property type="entry name" value="alpha/beta hydrolase"/>
    <property type="match status" value="1"/>
</dbReference>
<evidence type="ECO:0000313" key="4">
    <source>
        <dbReference type="Proteomes" id="UP000241769"/>
    </source>
</evidence>
<dbReference type="EMBL" id="MDYQ01000123">
    <property type="protein sequence ID" value="PRP81496.1"/>
    <property type="molecule type" value="Genomic_DNA"/>
</dbReference>
<gene>
    <name evidence="3" type="ORF">PROFUN_10936</name>
</gene>
<dbReference type="GO" id="GO:0016787">
    <property type="term" value="F:hydrolase activity"/>
    <property type="evidence" value="ECO:0007669"/>
    <property type="project" value="UniProtKB-KW"/>
</dbReference>
<keyword evidence="4" id="KW-1185">Reference proteome</keyword>
<dbReference type="PANTHER" id="PTHR43037">
    <property type="entry name" value="UNNAMED PRODUCT-RELATED"/>
    <property type="match status" value="1"/>
</dbReference>
<dbReference type="OrthoDB" id="2543211at2759"/>
<keyword evidence="1" id="KW-0732">Signal</keyword>
<proteinExistence type="predicted"/>
<dbReference type="InterPro" id="IPR050955">
    <property type="entry name" value="Plant_Biomass_Hydrol_Est"/>
</dbReference>
<dbReference type="Proteomes" id="UP000241769">
    <property type="component" value="Unassembled WGS sequence"/>
</dbReference>
<evidence type="ECO:0008006" key="5">
    <source>
        <dbReference type="Google" id="ProtNLM"/>
    </source>
</evidence>
<protein>
    <recommendedName>
        <fullName evidence="5">Phospholipase/carboxylesterase/thioesterase domain-containing protein</fullName>
    </recommendedName>
</protein>
<dbReference type="SUPFAM" id="SSF53474">
    <property type="entry name" value="alpha/beta-Hydrolases"/>
    <property type="match status" value="1"/>
</dbReference>
<dbReference type="InterPro" id="IPR029058">
    <property type="entry name" value="AB_hydrolase_fold"/>
</dbReference>
<comment type="caution">
    <text evidence="3">The sequence shown here is derived from an EMBL/GenBank/DDBJ whole genome shotgun (WGS) entry which is preliminary data.</text>
</comment>
<dbReference type="PANTHER" id="PTHR43037:SF5">
    <property type="entry name" value="FERULOYL ESTERASE"/>
    <property type="match status" value="1"/>
</dbReference>
<evidence type="ECO:0000256" key="2">
    <source>
        <dbReference type="ARBA" id="ARBA00022801"/>
    </source>
</evidence>
<evidence type="ECO:0000256" key="1">
    <source>
        <dbReference type="ARBA" id="ARBA00022729"/>
    </source>
</evidence>
<organism evidence="3 4">
    <name type="scientific">Planoprotostelium fungivorum</name>
    <dbReference type="NCBI Taxonomy" id="1890364"/>
    <lineage>
        <taxon>Eukaryota</taxon>
        <taxon>Amoebozoa</taxon>
        <taxon>Evosea</taxon>
        <taxon>Variosea</taxon>
        <taxon>Cavosteliida</taxon>
        <taxon>Cavosteliaceae</taxon>
        <taxon>Planoprotostelium</taxon>
    </lineage>
</organism>
<dbReference type="AlphaFoldDB" id="A0A2P6NC07"/>
<accession>A0A2P6NC07</accession>
<sequence>MNSFALLLSLFTIRNDPQTITNSLNGQQDMIQLCAAQGGMLLPTYSDHDGTPRTACLLVNSAATSQKPLPLLVWLHPSLADSDVLSLTGLPQLSKSFDLGSGPGFHILLPAGRDTSHVYPFPDDVGVGWDNWYRNFDRNDRSKLNVDVDAIDHFIAQAKNSTSVDNQRVYLSGWSNGAAMAMMYALNTPGIAAAAVYSAPDPYRDVNDPCAQTPQPPYLTPIYDIHNYCDIIGICTTGANFHRDLAERYPQLVNEHVIIDALQTPGSRCDPTCAPNQINQAGALFHQRWPVLRNSDMLNFLKRYTA</sequence>
<evidence type="ECO:0000313" key="3">
    <source>
        <dbReference type="EMBL" id="PRP81496.1"/>
    </source>
</evidence>
<reference evidence="3 4" key="1">
    <citation type="journal article" date="2018" name="Genome Biol. Evol.">
        <title>Multiple Roots of Fruiting Body Formation in Amoebozoa.</title>
        <authorList>
            <person name="Hillmann F."/>
            <person name="Forbes G."/>
            <person name="Novohradska S."/>
            <person name="Ferling I."/>
            <person name="Riege K."/>
            <person name="Groth M."/>
            <person name="Westermann M."/>
            <person name="Marz M."/>
            <person name="Spaller T."/>
            <person name="Winckler T."/>
            <person name="Schaap P."/>
            <person name="Glockner G."/>
        </authorList>
    </citation>
    <scope>NUCLEOTIDE SEQUENCE [LARGE SCALE GENOMIC DNA]</scope>
    <source>
        <strain evidence="3 4">Jena</strain>
    </source>
</reference>
<keyword evidence="2" id="KW-0378">Hydrolase</keyword>
<dbReference type="InParanoid" id="A0A2P6NC07"/>